<name>A0A9N8VMM4_9GLOM</name>
<proteinExistence type="predicted"/>
<reference evidence="1" key="1">
    <citation type="submission" date="2021-06" db="EMBL/GenBank/DDBJ databases">
        <authorList>
            <person name="Kallberg Y."/>
            <person name="Tangrot J."/>
            <person name="Rosling A."/>
        </authorList>
    </citation>
    <scope>NUCLEOTIDE SEQUENCE</scope>
    <source>
        <strain evidence="1">FL130A</strain>
    </source>
</reference>
<dbReference type="OrthoDB" id="4062651at2759"/>
<protein>
    <submittedName>
        <fullName evidence="1">13889_t:CDS:1</fullName>
    </submittedName>
</protein>
<evidence type="ECO:0000313" key="1">
    <source>
        <dbReference type="EMBL" id="CAG8455234.1"/>
    </source>
</evidence>
<organism evidence="1 2">
    <name type="scientific">Ambispora leptoticha</name>
    <dbReference type="NCBI Taxonomy" id="144679"/>
    <lineage>
        <taxon>Eukaryota</taxon>
        <taxon>Fungi</taxon>
        <taxon>Fungi incertae sedis</taxon>
        <taxon>Mucoromycota</taxon>
        <taxon>Glomeromycotina</taxon>
        <taxon>Glomeromycetes</taxon>
        <taxon>Archaeosporales</taxon>
        <taxon>Ambisporaceae</taxon>
        <taxon>Ambispora</taxon>
    </lineage>
</organism>
<comment type="caution">
    <text evidence="1">The sequence shown here is derived from an EMBL/GenBank/DDBJ whole genome shotgun (WGS) entry which is preliminary data.</text>
</comment>
<dbReference type="Proteomes" id="UP000789508">
    <property type="component" value="Unassembled WGS sequence"/>
</dbReference>
<accession>A0A9N8VMM4</accession>
<dbReference type="EMBL" id="CAJVPS010000126">
    <property type="protein sequence ID" value="CAG8455234.1"/>
    <property type="molecule type" value="Genomic_DNA"/>
</dbReference>
<keyword evidence="2" id="KW-1185">Reference proteome</keyword>
<sequence>MNNPRPPGASSIPVTLLERAEIFRELLTAYCRLKFYVREIKGGYRTGGYRTDRSLSTGDYYYVNVKTKVELGSVCFYFAVACLKKAHIDSLTPTLLLAWNPYEKE</sequence>
<gene>
    <name evidence="1" type="ORF">ALEPTO_LOCUS1243</name>
</gene>
<dbReference type="AlphaFoldDB" id="A0A9N8VMM4"/>
<evidence type="ECO:0000313" key="2">
    <source>
        <dbReference type="Proteomes" id="UP000789508"/>
    </source>
</evidence>